<organism evidence="2 3">
    <name type="scientific">Faecalicatena faecalis</name>
    <dbReference type="NCBI Taxonomy" id="2726362"/>
    <lineage>
        <taxon>Bacteria</taxon>
        <taxon>Bacillati</taxon>
        <taxon>Bacillota</taxon>
        <taxon>Clostridia</taxon>
        <taxon>Lachnospirales</taxon>
        <taxon>Lachnospiraceae</taxon>
        <taxon>Faecalicatena</taxon>
    </lineage>
</organism>
<reference evidence="2 3" key="1">
    <citation type="submission" date="2021-06" db="EMBL/GenBank/DDBJ databases">
        <title>Faecalicatena sp. nov. isolated from porcine feces.</title>
        <authorList>
            <person name="Oh B.S."/>
            <person name="Lee J.H."/>
        </authorList>
    </citation>
    <scope>NUCLEOTIDE SEQUENCE [LARGE SCALE GENOMIC DNA]</scope>
    <source>
        <strain evidence="2 3">AGMB00832</strain>
    </source>
</reference>
<evidence type="ECO:0000259" key="1">
    <source>
        <dbReference type="Pfam" id="PF09820"/>
    </source>
</evidence>
<name>A0ABS6D3D2_9FIRM</name>
<dbReference type="InterPro" id="IPR018631">
    <property type="entry name" value="AAA-ATPase-like_dom"/>
</dbReference>
<dbReference type="PANTHER" id="PTHR34825:SF1">
    <property type="entry name" value="AAA-ATPASE-LIKE DOMAIN-CONTAINING PROTEIN"/>
    <property type="match status" value="1"/>
</dbReference>
<dbReference type="RefSeq" id="WP_216241125.1">
    <property type="nucleotide sequence ID" value="NZ_JABACJ020000007.1"/>
</dbReference>
<evidence type="ECO:0000313" key="3">
    <source>
        <dbReference type="Proteomes" id="UP000723714"/>
    </source>
</evidence>
<keyword evidence="3" id="KW-1185">Reference proteome</keyword>
<sequence>MSDRNKLLPLGISDFKKIRKEQYYFVDKSLLIRDLLNSGAEVTLLVRPRRFGKTLNMSMLKAFFEISDEDTAQYM</sequence>
<proteinExistence type="predicted"/>
<dbReference type="EMBL" id="JABACJ020000007">
    <property type="protein sequence ID" value="MBU3876107.1"/>
    <property type="molecule type" value="Genomic_DNA"/>
</dbReference>
<comment type="caution">
    <text evidence="2">The sequence shown here is derived from an EMBL/GenBank/DDBJ whole genome shotgun (WGS) entry which is preliminary data.</text>
</comment>
<gene>
    <name evidence="2" type="ORF">HGO97_009815</name>
</gene>
<dbReference type="Proteomes" id="UP000723714">
    <property type="component" value="Unassembled WGS sequence"/>
</dbReference>
<dbReference type="PANTHER" id="PTHR34825">
    <property type="entry name" value="CONSERVED PROTEIN, WITH A WEAK D-GALACTARATE DEHYDRATASE/ALTRONATE HYDROLASE DOMAIN"/>
    <property type="match status" value="1"/>
</dbReference>
<feature type="domain" description="AAA-ATPase-like" evidence="1">
    <location>
        <begin position="9"/>
        <end position="71"/>
    </location>
</feature>
<evidence type="ECO:0000313" key="2">
    <source>
        <dbReference type="EMBL" id="MBU3876107.1"/>
    </source>
</evidence>
<dbReference type="Pfam" id="PF09820">
    <property type="entry name" value="AAA-ATPase_like"/>
    <property type="match status" value="1"/>
</dbReference>
<accession>A0ABS6D3D2</accession>
<protein>
    <submittedName>
        <fullName evidence="2">AAA family ATPase</fullName>
    </submittedName>
</protein>